<sequence length="436" mass="49326">MSSKKYLLVLDYLPARLNEIVNIRDYIRYNYSLELVIISDMLSGEEKNVTPFVYHIPVRTENYVDDNYVDRVMTVLAELNMTCAGILPFMDAVSGYAAVIAKKLNVYGDDPKLSFAGIEKYQFRQQETRILPLLAAQHIKTPRYTFINEIKELEEFYDSVPYGVIIKPNCGRANVGVVAVKDRSKIPTAFAQSVEQSGGNQTLAEELIIFDTEYSYDGIGCMAFLTQKVSQKGEFPVEIGQIVPAQCDGRNTIALHKAGQAMNLISGQTFGAFHNEIKQDSKTGETFLVETNRRPAGMRIWDMANRVYGISLQEIWVDHLIKGFSDRMILPEAKGRAFLINLLAGKDGKINDKFDQTEINEVLLASVDNILSKLYYEIIAIKINLDKNSPVYETPKSNNDFCGYVCVHINDEHVKCESLMNEINDAWRDILSNYIL</sequence>
<comment type="caution">
    <text evidence="6">The sequence shown here is derived from an EMBL/GenBank/DDBJ whole genome shotgun (WGS) entry which is preliminary data.</text>
</comment>
<accession>A0A329VLI8</accession>
<dbReference type="AlphaFoldDB" id="A0A329VLI8"/>
<keyword evidence="1" id="KW-0436">Ligase</keyword>
<protein>
    <recommendedName>
        <fullName evidence="5">ATP-grasp domain-containing protein</fullName>
    </recommendedName>
</protein>
<name>A0A329VLI8_9GAMM</name>
<evidence type="ECO:0000313" key="6">
    <source>
        <dbReference type="EMBL" id="RAW92622.1"/>
    </source>
</evidence>
<dbReference type="GO" id="GO:0005524">
    <property type="term" value="F:ATP binding"/>
    <property type="evidence" value="ECO:0007669"/>
    <property type="project" value="UniProtKB-UniRule"/>
</dbReference>
<dbReference type="SUPFAM" id="SSF56059">
    <property type="entry name" value="Glutathione synthetase ATP-binding domain-like"/>
    <property type="match status" value="1"/>
</dbReference>
<evidence type="ECO:0000256" key="1">
    <source>
        <dbReference type="ARBA" id="ARBA00022598"/>
    </source>
</evidence>
<organism evidence="6 7">
    <name type="scientific">Photorhabdus laumondii subsp. clarkei</name>
    <dbReference type="NCBI Taxonomy" id="2029685"/>
    <lineage>
        <taxon>Bacteria</taxon>
        <taxon>Pseudomonadati</taxon>
        <taxon>Pseudomonadota</taxon>
        <taxon>Gammaproteobacteria</taxon>
        <taxon>Enterobacterales</taxon>
        <taxon>Morganellaceae</taxon>
        <taxon>Photorhabdus</taxon>
    </lineage>
</organism>
<reference evidence="6 7" key="1">
    <citation type="journal article" date="2018" name="Int. J. Syst. Evol. Microbiol.">
        <title>Whole-genome-based revisit of Photorhabdus phylogeny: proposal for the elevation of most Photorhabdus subspecies to the species level and description of one novel species Photorhabdus bodei sp. nov., and one novel subspecies Photorhabdus laumondii subsp. clarkei subsp. nov.</title>
        <authorList>
            <person name="Machado R.A.R."/>
            <person name="Wuthrich D."/>
            <person name="Kuhnert P."/>
            <person name="Arce C.C.M."/>
            <person name="Thonen L."/>
            <person name="Ruiz C."/>
            <person name="Zhang X."/>
            <person name="Robert C.A.M."/>
            <person name="Karimi J."/>
            <person name="Kamali S."/>
            <person name="Ma J."/>
            <person name="Bruggmann R."/>
            <person name="Erb M."/>
        </authorList>
    </citation>
    <scope>NUCLEOTIDE SEQUENCE [LARGE SCALE GENOMIC DNA]</scope>
    <source>
        <strain evidence="6 7">BOJ-47</strain>
    </source>
</reference>
<keyword evidence="3 4" id="KW-0067">ATP-binding</keyword>
<dbReference type="InterPro" id="IPR011761">
    <property type="entry name" value="ATP-grasp"/>
</dbReference>
<dbReference type="EMBL" id="NSCI01000003">
    <property type="protein sequence ID" value="RAW92622.1"/>
    <property type="molecule type" value="Genomic_DNA"/>
</dbReference>
<evidence type="ECO:0000313" key="7">
    <source>
        <dbReference type="Proteomes" id="UP000250870"/>
    </source>
</evidence>
<gene>
    <name evidence="6" type="ORF">CKY01_03820</name>
</gene>
<dbReference type="RefSeq" id="WP_113024750.1">
    <property type="nucleotide sequence ID" value="NZ_CAWNWQ010000003.1"/>
</dbReference>
<keyword evidence="2 4" id="KW-0547">Nucleotide-binding</keyword>
<dbReference type="PANTHER" id="PTHR43585:SF2">
    <property type="entry name" value="ATP-GRASP ENZYME FSQD"/>
    <property type="match status" value="1"/>
</dbReference>
<evidence type="ECO:0000259" key="5">
    <source>
        <dbReference type="PROSITE" id="PS50975"/>
    </source>
</evidence>
<dbReference type="InterPro" id="IPR052032">
    <property type="entry name" value="ATP-dep_AA_Ligase"/>
</dbReference>
<evidence type="ECO:0000256" key="4">
    <source>
        <dbReference type="PROSITE-ProRule" id="PRU00409"/>
    </source>
</evidence>
<proteinExistence type="predicted"/>
<dbReference type="Gene3D" id="3.30.470.20">
    <property type="entry name" value="ATP-grasp fold, B domain"/>
    <property type="match status" value="1"/>
</dbReference>
<dbReference type="GO" id="GO:0046872">
    <property type="term" value="F:metal ion binding"/>
    <property type="evidence" value="ECO:0007669"/>
    <property type="project" value="InterPro"/>
</dbReference>
<dbReference type="PROSITE" id="PS50975">
    <property type="entry name" value="ATP_GRASP"/>
    <property type="match status" value="1"/>
</dbReference>
<dbReference type="Gene3D" id="3.30.1490.20">
    <property type="entry name" value="ATP-grasp fold, A domain"/>
    <property type="match status" value="1"/>
</dbReference>
<dbReference type="PANTHER" id="PTHR43585">
    <property type="entry name" value="FUMIPYRROLE BIOSYNTHESIS PROTEIN C"/>
    <property type="match status" value="1"/>
</dbReference>
<dbReference type="InterPro" id="IPR013815">
    <property type="entry name" value="ATP_grasp_subdomain_1"/>
</dbReference>
<dbReference type="GO" id="GO:0016874">
    <property type="term" value="F:ligase activity"/>
    <property type="evidence" value="ECO:0007669"/>
    <property type="project" value="UniProtKB-KW"/>
</dbReference>
<evidence type="ECO:0000256" key="2">
    <source>
        <dbReference type="ARBA" id="ARBA00022741"/>
    </source>
</evidence>
<dbReference type="Proteomes" id="UP000250870">
    <property type="component" value="Unassembled WGS sequence"/>
</dbReference>
<evidence type="ECO:0000256" key="3">
    <source>
        <dbReference type="ARBA" id="ARBA00022840"/>
    </source>
</evidence>
<feature type="domain" description="ATP-grasp" evidence="5">
    <location>
        <begin position="131"/>
        <end position="321"/>
    </location>
</feature>